<dbReference type="PANTHER" id="PTHR30619">
    <property type="entry name" value="DNA INTERNALIZATION/COMPETENCE PROTEIN COMEC/REC2"/>
    <property type="match status" value="1"/>
</dbReference>
<dbReference type="Proteomes" id="UP001589833">
    <property type="component" value="Unassembled WGS sequence"/>
</dbReference>
<keyword evidence="2" id="KW-1185">Reference proteome</keyword>
<dbReference type="Gene3D" id="3.60.15.10">
    <property type="entry name" value="Ribonuclease Z/Hydroxyacylglutathione hydrolase-like"/>
    <property type="match status" value="1"/>
</dbReference>
<dbReference type="RefSeq" id="WP_273840749.1">
    <property type="nucleotide sequence ID" value="NZ_JAQQWT010000002.1"/>
</dbReference>
<comment type="caution">
    <text evidence="1">The sequence shown here is derived from an EMBL/GenBank/DDBJ whole genome shotgun (WGS) entry which is preliminary data.</text>
</comment>
<dbReference type="EMBL" id="JBHLTR010000017">
    <property type="protein sequence ID" value="MFC0559917.1"/>
    <property type="molecule type" value="Genomic_DNA"/>
</dbReference>
<dbReference type="InterPro" id="IPR052159">
    <property type="entry name" value="Competence_DNA_uptake"/>
</dbReference>
<dbReference type="PANTHER" id="PTHR30619:SF1">
    <property type="entry name" value="RECOMBINATION PROTEIN 2"/>
    <property type="match status" value="1"/>
</dbReference>
<evidence type="ECO:0000313" key="1">
    <source>
        <dbReference type="EMBL" id="MFC0559917.1"/>
    </source>
</evidence>
<gene>
    <name evidence="1" type="ORF">ACFFH4_12730</name>
</gene>
<name>A0ABV6NGM6_9BACI</name>
<dbReference type="InterPro" id="IPR036866">
    <property type="entry name" value="RibonucZ/Hydroxyglut_hydro"/>
</dbReference>
<protein>
    <submittedName>
        <fullName evidence="1">Uncharacterized protein</fullName>
    </submittedName>
</protein>
<reference evidence="1 2" key="1">
    <citation type="submission" date="2024-09" db="EMBL/GenBank/DDBJ databases">
        <authorList>
            <person name="Sun Q."/>
            <person name="Mori K."/>
        </authorList>
    </citation>
    <scope>NUCLEOTIDE SEQUENCE [LARGE SCALE GENOMIC DNA]</scope>
    <source>
        <strain evidence="1 2">NCAIM B.02301</strain>
    </source>
</reference>
<evidence type="ECO:0000313" key="2">
    <source>
        <dbReference type="Proteomes" id="UP001589833"/>
    </source>
</evidence>
<organism evidence="1 2">
    <name type="scientific">Halalkalibacter alkalisediminis</name>
    <dbReference type="NCBI Taxonomy" id="935616"/>
    <lineage>
        <taxon>Bacteria</taxon>
        <taxon>Bacillati</taxon>
        <taxon>Bacillota</taxon>
        <taxon>Bacilli</taxon>
        <taxon>Bacillales</taxon>
        <taxon>Bacillaceae</taxon>
        <taxon>Halalkalibacter</taxon>
    </lineage>
</organism>
<accession>A0ABV6NGM6</accession>
<proteinExistence type="predicted"/>
<sequence length="282" mass="32124">MRKGLLGLLGLIVLGVIVGLDIRVTTNEQDEQIELDLQLEEEELGMVFLDLPNGESTYLELPDGETILIGTGAKDSSEELFTRLNKLNVSHINTIILPRFEKEYSGNVEKMVTQFQTDQLIVPNQGLSQAITQYQYLGIDIVGWEEEEDYDISEFLQIKTLSNHSSLMPMLSFIITVHNKHRFFFSSEANEQLERNWLEKGLSPVTLLKVAEFGTDEGTTQRFLKEIDPQVAILFSKENAEISGALLERLQETWIDTYTMNQNGSVILKVNEFDYELVTVHF</sequence>